<dbReference type="GeneID" id="36283517"/>
<evidence type="ECO:0000256" key="1">
    <source>
        <dbReference type="SAM" id="MobiDB-lite"/>
    </source>
</evidence>
<feature type="region of interest" description="Disordered" evidence="1">
    <location>
        <begin position="52"/>
        <end position="82"/>
    </location>
</feature>
<dbReference type="AlphaFoldDB" id="A0A177AM35"/>
<proteinExistence type="predicted"/>
<evidence type="ECO:0000313" key="2">
    <source>
        <dbReference type="EMBL" id="OAF63127.1"/>
    </source>
</evidence>
<dbReference type="Proteomes" id="UP000077154">
    <property type="component" value="Unassembled WGS sequence"/>
</dbReference>
<dbReference type="RefSeq" id="XP_024328397.1">
    <property type="nucleotide sequence ID" value="XM_024464113.1"/>
</dbReference>
<reference evidence="2" key="1">
    <citation type="submission" date="2016-03" db="EMBL/GenBank/DDBJ databases">
        <title>Updated assembly of Pseudogymnoascus destructans, the fungus causing white-nose syndrome of bats.</title>
        <authorList>
            <person name="Palmer J.M."/>
            <person name="Drees K.P."/>
            <person name="Foster J.T."/>
            <person name="Lindner D.L."/>
        </authorList>
    </citation>
    <scope>NUCLEOTIDE SEQUENCE [LARGE SCALE GENOMIC DNA]</scope>
    <source>
        <strain evidence="2">20631-21</strain>
    </source>
</reference>
<organism evidence="2">
    <name type="scientific">Pseudogymnoascus destructans</name>
    <dbReference type="NCBI Taxonomy" id="655981"/>
    <lineage>
        <taxon>Eukaryota</taxon>
        <taxon>Fungi</taxon>
        <taxon>Dikarya</taxon>
        <taxon>Ascomycota</taxon>
        <taxon>Pezizomycotina</taxon>
        <taxon>Leotiomycetes</taxon>
        <taxon>Thelebolales</taxon>
        <taxon>Thelebolaceae</taxon>
        <taxon>Pseudogymnoascus</taxon>
    </lineage>
</organism>
<protein>
    <submittedName>
        <fullName evidence="2">Uncharacterized protein</fullName>
    </submittedName>
</protein>
<dbReference type="EMBL" id="KV441386">
    <property type="protein sequence ID" value="OAF63127.1"/>
    <property type="molecule type" value="Genomic_DNA"/>
</dbReference>
<gene>
    <name evidence="2" type="ORF">VC83_00419</name>
</gene>
<name>A0A177AM35_9PEZI</name>
<sequence length="105" mass="11474">MPTGIQELYNQAITTASITDSMAISNFLNPVEEARAVEGQTTDEELLEEIIEGQLGHQNSQNDDEEEEQPEQPAPTAKEAQDALQILIEYSEGQDALTNGGIYGH</sequence>
<dbReference type="VEuPathDB" id="FungiDB:GMDG_07486"/>
<accession>A0A177AM35</accession>